<dbReference type="CDD" id="cd05389">
    <property type="entry name" value="CobQ_N"/>
    <property type="match status" value="1"/>
</dbReference>
<protein>
    <recommendedName>
        <fullName evidence="4">Cobyric acid synthase</fullName>
    </recommendedName>
</protein>
<dbReference type="Pfam" id="PF07685">
    <property type="entry name" value="GATase_3"/>
    <property type="match status" value="1"/>
</dbReference>
<dbReference type="NCBIfam" id="TIGR00313">
    <property type="entry name" value="cobQ"/>
    <property type="match status" value="1"/>
</dbReference>
<dbReference type="Gene3D" id="3.40.50.300">
    <property type="entry name" value="P-loop containing nucleotide triphosphate hydrolases"/>
    <property type="match status" value="1"/>
</dbReference>
<sequence>MTARALSILGTSSHVGKTWIVAGLCRLLVDQGIRVAPFKAQNMSLNAFITSDGHEMSYAQAIQAWSARLSPRVEMNPILLKPETTSRSQLIVRGQVQGPYESRHFRDNRDELFKIVQQAYDELAQQYDVIIIEGAGSPVELNLMHTDLSNIRMAEYADASMILVGDIDRGGIFASLFGTAKLLPAFARHRLKGLIVNKFRGDITLFDDGIRLLEEITAVPVLGVIPYVDLAFPEEDSLGVPEPITPKDQITIWVVRLPYMSNFTDFDPFRFEPDVNLLFSSTPPRSRPDMIIIPGSKNTLADLAWVKESGWADSIKYWANQGTMVAGICGGFQMMGQKVDDPLGIEGMVKGDSGLGLLPIRTVLGPYKVTKQVQGTGLALPWKNQIVSGYEQHMGETTLVKPDDHSFTPLLALDGYTDGLVSSSGRIWGTYLHGIFHNTAFRHTVINLLGGHGVMTENPFDVIINQWKEVMAEHVDLSALLRLVRS</sequence>
<dbReference type="InterPro" id="IPR047045">
    <property type="entry name" value="CobQ_N"/>
</dbReference>
<dbReference type="InterPro" id="IPR004459">
    <property type="entry name" value="CobQ_synth"/>
</dbReference>
<dbReference type="Proteomes" id="UP000242705">
    <property type="component" value="Unassembled WGS sequence"/>
</dbReference>
<organism evidence="7 8">
    <name type="scientific">Sulfobacillus thermosulfidooxidans</name>
    <dbReference type="NCBI Taxonomy" id="28034"/>
    <lineage>
        <taxon>Bacteria</taxon>
        <taxon>Bacillati</taxon>
        <taxon>Bacillota</taxon>
        <taxon>Clostridia</taxon>
        <taxon>Eubacteriales</taxon>
        <taxon>Clostridiales Family XVII. Incertae Sedis</taxon>
        <taxon>Sulfobacillus</taxon>
    </lineage>
</organism>
<dbReference type="NCBIfam" id="NF001989">
    <property type="entry name" value="PRK00784.1"/>
    <property type="match status" value="1"/>
</dbReference>
<evidence type="ECO:0000313" key="8">
    <source>
        <dbReference type="Proteomes" id="UP000242705"/>
    </source>
</evidence>
<evidence type="ECO:0000256" key="4">
    <source>
        <dbReference type="HAMAP-Rule" id="MF_00028"/>
    </source>
</evidence>
<feature type="active site" description="Nucleophile" evidence="4">
    <location>
        <position position="329"/>
    </location>
</feature>
<comment type="similarity">
    <text evidence="4">Belongs to the CobB/CobQ family. CobQ subfamily.</text>
</comment>
<keyword evidence="2 4" id="KW-0169">Cobalamin biosynthesis</keyword>
<accession>A0A2T2WY60</accession>
<dbReference type="InterPro" id="IPR033949">
    <property type="entry name" value="CobQ_GATase1"/>
</dbReference>
<evidence type="ECO:0000256" key="3">
    <source>
        <dbReference type="ARBA" id="ARBA00022962"/>
    </source>
</evidence>
<dbReference type="InterPro" id="IPR027417">
    <property type="entry name" value="P-loop_NTPase"/>
</dbReference>
<dbReference type="CDD" id="cd01750">
    <property type="entry name" value="GATase1_CobQ"/>
    <property type="match status" value="1"/>
</dbReference>
<evidence type="ECO:0000256" key="1">
    <source>
        <dbReference type="ARBA" id="ARBA00004953"/>
    </source>
</evidence>
<dbReference type="SUPFAM" id="SSF52540">
    <property type="entry name" value="P-loop containing nucleoside triphosphate hydrolases"/>
    <property type="match status" value="1"/>
</dbReference>
<proteinExistence type="inferred from homology"/>
<dbReference type="GO" id="GO:0003824">
    <property type="term" value="F:catalytic activity"/>
    <property type="evidence" value="ECO:0007669"/>
    <property type="project" value="InterPro"/>
</dbReference>
<comment type="caution">
    <text evidence="7">The sequence shown here is derived from an EMBL/GenBank/DDBJ whole genome shotgun (WGS) entry which is preliminary data.</text>
</comment>
<feature type="active site" evidence="4">
    <location>
        <position position="433"/>
    </location>
</feature>
<comment type="pathway">
    <text evidence="1 4">Cofactor biosynthesis; adenosylcobalamin biosynthesis.</text>
</comment>
<dbReference type="SUPFAM" id="SSF52317">
    <property type="entry name" value="Class I glutamine amidotransferase-like"/>
    <property type="match status" value="1"/>
</dbReference>
<dbReference type="Pfam" id="PF01656">
    <property type="entry name" value="CbiA"/>
    <property type="match status" value="1"/>
</dbReference>
<feature type="domain" description="CobB/CobQ-like glutamine amidotransferase" evidence="6">
    <location>
        <begin position="251"/>
        <end position="440"/>
    </location>
</feature>
<dbReference type="PANTHER" id="PTHR21343:SF1">
    <property type="entry name" value="COBYRIC ACID SYNTHASE"/>
    <property type="match status" value="1"/>
</dbReference>
<dbReference type="HAMAP" id="MF_00028">
    <property type="entry name" value="CobQ"/>
    <property type="match status" value="1"/>
</dbReference>
<dbReference type="GO" id="GO:0015420">
    <property type="term" value="F:ABC-type vitamin B12 transporter activity"/>
    <property type="evidence" value="ECO:0007669"/>
    <property type="project" value="UniProtKB-UniRule"/>
</dbReference>
<dbReference type="Gene3D" id="3.40.50.880">
    <property type="match status" value="1"/>
</dbReference>
<feature type="domain" description="CobQ/CobB/MinD/ParA nucleotide binding" evidence="5">
    <location>
        <begin position="7"/>
        <end position="229"/>
    </location>
</feature>
<evidence type="ECO:0000256" key="2">
    <source>
        <dbReference type="ARBA" id="ARBA00022573"/>
    </source>
</evidence>
<dbReference type="InterPro" id="IPR029062">
    <property type="entry name" value="Class_I_gatase-like"/>
</dbReference>
<evidence type="ECO:0000259" key="5">
    <source>
        <dbReference type="Pfam" id="PF01656"/>
    </source>
</evidence>
<gene>
    <name evidence="4" type="primary">cobQ</name>
    <name evidence="7" type="ORF">C7B47_08885</name>
</gene>
<dbReference type="UniPathway" id="UPA00148"/>
<keyword evidence="3 4" id="KW-0315">Glutamine amidotransferase</keyword>
<evidence type="ECO:0000259" key="6">
    <source>
        <dbReference type="Pfam" id="PF07685"/>
    </source>
</evidence>
<name>A0A2T2WY60_SULTH</name>
<dbReference type="EMBL" id="PXYX01000015">
    <property type="protein sequence ID" value="PSR27173.1"/>
    <property type="molecule type" value="Genomic_DNA"/>
</dbReference>
<dbReference type="PANTHER" id="PTHR21343">
    <property type="entry name" value="DETHIOBIOTIN SYNTHETASE"/>
    <property type="match status" value="1"/>
</dbReference>
<comment type="function">
    <text evidence="4">Catalyzes amidations at positions B, D, E, and G on adenosylcobyrinic A,C-diamide. NH(2) groups are provided by glutamine, and one molecule of ATP is hydrogenolyzed for each amidation.</text>
</comment>
<dbReference type="AlphaFoldDB" id="A0A2T2WY60"/>
<dbReference type="InterPro" id="IPR002586">
    <property type="entry name" value="CobQ/CobB/MinD/ParA_Nub-bd_dom"/>
</dbReference>
<dbReference type="GO" id="GO:0009236">
    <property type="term" value="P:cobalamin biosynthetic process"/>
    <property type="evidence" value="ECO:0007669"/>
    <property type="project" value="UniProtKB-UniRule"/>
</dbReference>
<dbReference type="InterPro" id="IPR011698">
    <property type="entry name" value="GATase_3"/>
</dbReference>
<evidence type="ECO:0000313" key="7">
    <source>
        <dbReference type="EMBL" id="PSR27173.1"/>
    </source>
</evidence>
<dbReference type="PROSITE" id="PS51274">
    <property type="entry name" value="GATASE_COBBQ"/>
    <property type="match status" value="1"/>
</dbReference>
<reference evidence="7 8" key="1">
    <citation type="journal article" date="2014" name="BMC Genomics">
        <title>Comparison of environmental and isolate Sulfobacillus genomes reveals diverse carbon, sulfur, nitrogen, and hydrogen metabolisms.</title>
        <authorList>
            <person name="Justice N.B."/>
            <person name="Norman A."/>
            <person name="Brown C.T."/>
            <person name="Singh A."/>
            <person name="Thomas B.C."/>
            <person name="Banfield J.F."/>
        </authorList>
    </citation>
    <scope>NUCLEOTIDE SEQUENCE [LARGE SCALE GENOMIC DNA]</scope>
    <source>
        <strain evidence="7">AMDSBA5</strain>
    </source>
</reference>